<proteinExistence type="predicted"/>
<dbReference type="Pfam" id="PF14284">
    <property type="entry name" value="PcfJ"/>
    <property type="match status" value="1"/>
</dbReference>
<organism evidence="1 2">
    <name type="scientific">Aquibium pacificus</name>
    <dbReference type="NCBI Taxonomy" id="3153579"/>
    <lineage>
        <taxon>Bacteria</taxon>
        <taxon>Pseudomonadati</taxon>
        <taxon>Pseudomonadota</taxon>
        <taxon>Alphaproteobacteria</taxon>
        <taxon>Hyphomicrobiales</taxon>
        <taxon>Phyllobacteriaceae</taxon>
        <taxon>Aquibium</taxon>
    </lineage>
</organism>
<name>A0ABV3SPW5_9HYPH</name>
<dbReference type="InterPro" id="IPR025586">
    <property type="entry name" value="PcfJ"/>
</dbReference>
<protein>
    <submittedName>
        <fullName evidence="1">PcfJ domain-containing protein</fullName>
    </submittedName>
</protein>
<gene>
    <name evidence="1" type="ORF">ABGN05_24140</name>
</gene>
<dbReference type="EMBL" id="JBDPGJ010000006">
    <property type="protein sequence ID" value="MEX0408739.1"/>
    <property type="molecule type" value="Genomic_DNA"/>
</dbReference>
<evidence type="ECO:0000313" key="2">
    <source>
        <dbReference type="Proteomes" id="UP001556692"/>
    </source>
</evidence>
<keyword evidence="2" id="KW-1185">Reference proteome</keyword>
<accession>A0ABV3SPW5</accession>
<sequence>MNTASSASNWADLHARSAKELFASVPAFAKCGTHPAIAALTVLSALAKTAIAAKRSDNSVAARVVISPKPDADPAVLRLIRHMGAAITGNACHARNTVPFDPGTLLERSGYLELLAKAIKAGANESELSDMAGMISKAIAKLSSQVSHLADTHLDRLLRRDLPQMDERPTGPSSTLEWLLAVDRSGEIERPNLLMRRWQALGIYAALSTVLREKPITLAIDEGRPLNPTLMGRLGTSAAELRALRGARTFSNALRAGVDLEHAVVELKAHSVPLTEWPGRGEPDQAQAWLQSPWAGVHRNTIIRVDYVGNQHSRDAIGALAEDILRPLAVHRAAIAKRGDLAYSFLQSFEFPAGLRNSEDRQTFLAVLNSAIIGPRGIKAFEEAVETWHRRVATISAVRHERRADRPGWPSICPPWHCETGVYEIEPITSAAGLVEEGNRLDHCVGGYYQQCRSGAVQILSLKRDGTHAATIELNLSGTTADPLSFRVGQFKAHRNKRPDDDLHDVLRAFVAALNSGTHPIFGTQLAAHRKRMEREGDYLWSARALPIAHAREVFPLYLPLLPRGTPTDLDTWAEQTGLTAALDRAVTLLSRSA</sequence>
<dbReference type="RefSeq" id="WP_367956609.1">
    <property type="nucleotide sequence ID" value="NZ_JBDPGJ010000006.1"/>
</dbReference>
<dbReference type="Proteomes" id="UP001556692">
    <property type="component" value="Unassembled WGS sequence"/>
</dbReference>
<evidence type="ECO:0000313" key="1">
    <source>
        <dbReference type="EMBL" id="MEX0408739.1"/>
    </source>
</evidence>
<reference evidence="1 2" key="1">
    <citation type="submission" date="2024-05" db="EMBL/GenBank/DDBJ databases">
        <authorList>
            <person name="Jiang F."/>
        </authorList>
    </citation>
    <scope>NUCLEOTIDE SEQUENCE [LARGE SCALE GENOMIC DNA]</scope>
    <source>
        <strain evidence="1 2">LZ166</strain>
    </source>
</reference>
<comment type="caution">
    <text evidence="1">The sequence shown here is derived from an EMBL/GenBank/DDBJ whole genome shotgun (WGS) entry which is preliminary data.</text>
</comment>